<dbReference type="HAMAP" id="MF_00945_B">
    <property type="entry name" value="NusA_B"/>
    <property type="match status" value="1"/>
</dbReference>
<comment type="subunit">
    <text evidence="8">Monomer. Binds directly to the core enzyme of the DNA-dependent RNA polymerase and to nascent RNA.</text>
</comment>
<dbReference type="EMBL" id="AFCS01001025">
    <property type="protein sequence ID" value="EHC74865.1"/>
    <property type="molecule type" value="Genomic_DNA"/>
</dbReference>
<dbReference type="CDD" id="cd02134">
    <property type="entry name" value="KH-II_NusA_rpt1"/>
    <property type="match status" value="1"/>
</dbReference>
<evidence type="ECO:0000256" key="2">
    <source>
        <dbReference type="ARBA" id="ARBA00022490"/>
    </source>
</evidence>
<dbReference type="InterPro" id="IPR025249">
    <property type="entry name" value="TF_NusA_KH_1st"/>
</dbReference>
<comment type="subcellular location">
    <subcellularLocation>
        <location evidence="8">Cytoplasm</location>
    </subcellularLocation>
</comment>
<keyword evidence="2 8" id="KW-0963">Cytoplasm</keyword>
<dbReference type="PROSITE" id="PS50084">
    <property type="entry name" value="KH_TYPE_1"/>
    <property type="match status" value="1"/>
</dbReference>
<dbReference type="FunFam" id="3.30.1480.10:FF:000001">
    <property type="entry name" value="Transcription termination/antitermination protein NusA"/>
    <property type="match status" value="1"/>
</dbReference>
<keyword evidence="3 8" id="KW-0677">Repeat</keyword>
<dbReference type="InterPro" id="IPR030842">
    <property type="entry name" value="TF_NusA_bacterial"/>
</dbReference>
<dbReference type="GO" id="GO:0031564">
    <property type="term" value="P:transcription antitermination"/>
    <property type="evidence" value="ECO:0007669"/>
    <property type="project" value="UniProtKB-UniRule"/>
</dbReference>
<dbReference type="Gene3D" id="2.40.50.140">
    <property type="entry name" value="Nucleic acid-binding proteins"/>
    <property type="match status" value="1"/>
</dbReference>
<dbReference type="GO" id="GO:0000166">
    <property type="term" value="F:nucleotide binding"/>
    <property type="evidence" value="ECO:0007669"/>
    <property type="project" value="InterPro"/>
</dbReference>
<comment type="similarity">
    <text evidence="8">Belongs to the NusA family.</text>
</comment>
<dbReference type="Pfam" id="PF14520">
    <property type="entry name" value="HHH_5"/>
    <property type="match status" value="1"/>
</dbReference>
<reference evidence="10 11" key="1">
    <citation type="journal article" date="2011" name="BMC Genomics">
        <title>Genome sequencing reveals diversification of virulence factor content and possible host adaptation in distinct subpopulations of Salmonella enterica.</title>
        <authorList>
            <person name="den Bakker H.C."/>
            <person name="Moreno Switt A.I."/>
            <person name="Govoni G."/>
            <person name="Cummings C.A."/>
            <person name="Ranieri M.L."/>
            <person name="Degoricija L."/>
            <person name="Hoelzer K."/>
            <person name="Rodriguez-Rivera L.D."/>
            <person name="Brown S."/>
            <person name="Bolchacova E."/>
            <person name="Furtado M.R."/>
            <person name="Wiedmann M."/>
        </authorList>
    </citation>
    <scope>NUCLEOTIDE SEQUENCE [LARGE SCALE GENOMIC DNA]</scope>
    <source>
        <strain evidence="10 11">S5-403</strain>
    </source>
</reference>
<dbReference type="AlphaFoldDB" id="G5Q873"/>
<evidence type="ECO:0000313" key="10">
    <source>
        <dbReference type="EMBL" id="EHC74865.1"/>
    </source>
</evidence>
<dbReference type="InterPro" id="IPR010213">
    <property type="entry name" value="TF_NusA"/>
</dbReference>
<dbReference type="SUPFAM" id="SSF54814">
    <property type="entry name" value="Prokaryotic type KH domain (KH-domain type II)"/>
    <property type="match status" value="2"/>
</dbReference>
<feature type="domain" description="S1 motif" evidence="9">
    <location>
        <begin position="139"/>
        <end position="209"/>
    </location>
</feature>
<evidence type="ECO:0000256" key="6">
    <source>
        <dbReference type="ARBA" id="ARBA00023015"/>
    </source>
</evidence>
<dbReference type="InterPro" id="IPR012340">
    <property type="entry name" value="NA-bd_OB-fold"/>
</dbReference>
<evidence type="ECO:0000256" key="5">
    <source>
        <dbReference type="ARBA" id="ARBA00022884"/>
    </source>
</evidence>
<organism evidence="10 11">
    <name type="scientific">Salmonella enterica subsp. enterica serovar Montevideo str. S5-403</name>
    <dbReference type="NCBI Taxonomy" id="913242"/>
    <lineage>
        <taxon>Bacteria</taxon>
        <taxon>Pseudomonadati</taxon>
        <taxon>Pseudomonadota</taxon>
        <taxon>Gammaproteobacteria</taxon>
        <taxon>Enterobacterales</taxon>
        <taxon>Enterobacteriaceae</taxon>
        <taxon>Salmonella</taxon>
    </lineage>
</organism>
<dbReference type="GO" id="GO:0005829">
    <property type="term" value="C:cytosol"/>
    <property type="evidence" value="ECO:0007669"/>
    <property type="project" value="TreeGrafter"/>
</dbReference>
<keyword evidence="4 8" id="KW-0889">Transcription antitermination</keyword>
<comment type="function">
    <text evidence="8">Participates in both transcription termination and antitermination.</text>
</comment>
<sequence length="518" mass="57543">MKPSPTKKRCHAKKFLIFEALESALKIFEALESALATATKKKYEQEIDVRVEIDRKSGDFDTFRRWLIVEEVTMPTKEITLEAARFEDESLNVGDYVEDQIESVTFDRITTQTAKQVIVQKVREAERAMVVDQFRDQEGEIVTGVVKKVNRDNISLEIKSEGMAGNAEAVILREDMLPRENFRPGDRIRGVLYAVRPEARGAQLFVTRSKPEMLIELFRIEVPEIGEEVIEIKAAARDPGSRAKIAVKTNDKRIDPVGACVGMRGARARARKSARDMRGARVQAVSTELGGERIDIVLWDDNPAQFVINAMAPADVASIVVDEDKHTMDIAVEAGNLAQAIGRNGQNVRLASQLSGWELNVMTVDDLQAKHQAEAHAAIEIFTKYLDIDEEFATVLVEEGFSTLEELAYVPMKELLEIDGLDEPTVEALRERAKNALATLAQDQEASLGDNKPADDLLNLEGLDRDMAFKLAARGVCTLEDLADQGIDDLADIEGLTDEKAGELIMAARNICWFGDEA</sequence>
<dbReference type="SUPFAM" id="SSF47794">
    <property type="entry name" value="Rad51 N-terminal domain-like"/>
    <property type="match status" value="2"/>
</dbReference>
<dbReference type="FunFam" id="3.30.300.20:FF:000005">
    <property type="entry name" value="Transcription termination/antitermination protein NusA"/>
    <property type="match status" value="1"/>
</dbReference>
<keyword evidence="7 8" id="KW-0804">Transcription</keyword>
<dbReference type="Gene3D" id="3.30.1480.10">
    <property type="entry name" value="NusA, N-terminal domain"/>
    <property type="match status" value="1"/>
</dbReference>
<gene>
    <name evidence="8" type="primary">nusA</name>
    <name evidence="10" type="ORF">LTSEMON_4555</name>
</gene>
<dbReference type="InterPro" id="IPR013735">
    <property type="entry name" value="TF_NusA_N"/>
</dbReference>
<dbReference type="PROSITE" id="PS50126">
    <property type="entry name" value="S1"/>
    <property type="match status" value="1"/>
</dbReference>
<dbReference type="GO" id="GO:0006353">
    <property type="term" value="P:DNA-templated transcription termination"/>
    <property type="evidence" value="ECO:0007669"/>
    <property type="project" value="UniProtKB-UniRule"/>
</dbReference>
<dbReference type="FunFam" id="1.10.150.20:FF:000018">
    <property type="entry name" value="Transcription termination/antitermination protein NusA"/>
    <property type="match status" value="1"/>
</dbReference>
<dbReference type="Pfam" id="PF13184">
    <property type="entry name" value="KH_NusA_1st"/>
    <property type="match status" value="1"/>
</dbReference>
<evidence type="ECO:0000256" key="4">
    <source>
        <dbReference type="ARBA" id="ARBA00022814"/>
    </source>
</evidence>
<evidence type="ECO:0000313" key="11">
    <source>
        <dbReference type="Proteomes" id="UP000003221"/>
    </source>
</evidence>
<evidence type="ECO:0000259" key="9">
    <source>
        <dbReference type="PROSITE" id="PS50126"/>
    </source>
</evidence>
<dbReference type="InterPro" id="IPR058582">
    <property type="entry name" value="KH_NusA_2nd"/>
</dbReference>
<dbReference type="PANTHER" id="PTHR22648:SF0">
    <property type="entry name" value="TRANSCRIPTION TERMINATION_ANTITERMINATION PROTEIN NUSA"/>
    <property type="match status" value="1"/>
</dbReference>
<evidence type="ECO:0000256" key="8">
    <source>
        <dbReference type="HAMAP-Rule" id="MF_00945"/>
    </source>
</evidence>
<dbReference type="Proteomes" id="UP000003221">
    <property type="component" value="Unassembled WGS sequence"/>
</dbReference>
<dbReference type="Pfam" id="PF08529">
    <property type="entry name" value="NusA_N"/>
    <property type="match status" value="1"/>
</dbReference>
<dbReference type="CDD" id="cd04455">
    <property type="entry name" value="S1_NusA"/>
    <property type="match status" value="1"/>
</dbReference>
<dbReference type="CDD" id="cd22529">
    <property type="entry name" value="KH-II_NusA_rpt2"/>
    <property type="match status" value="1"/>
</dbReference>
<dbReference type="NCBIfam" id="TIGR01954">
    <property type="entry name" value="nusA_Cterm_rpt"/>
    <property type="match status" value="2"/>
</dbReference>
<dbReference type="SUPFAM" id="SSF50249">
    <property type="entry name" value="Nucleic acid-binding proteins"/>
    <property type="match status" value="1"/>
</dbReference>
<dbReference type="Pfam" id="PF26594">
    <property type="entry name" value="KH_NusA_2nd"/>
    <property type="match status" value="1"/>
</dbReference>
<dbReference type="FunFam" id="2.40.50.140:FF:000092">
    <property type="entry name" value="Transcription termination/antitermination protein NusA"/>
    <property type="match status" value="1"/>
</dbReference>
<dbReference type="FunFam" id="1.10.150.20:FF:000015">
    <property type="entry name" value="Transcription termination/antitermination protein NusA"/>
    <property type="match status" value="1"/>
</dbReference>
<dbReference type="GO" id="GO:0003700">
    <property type="term" value="F:DNA-binding transcription factor activity"/>
    <property type="evidence" value="ECO:0007669"/>
    <property type="project" value="InterPro"/>
</dbReference>
<dbReference type="PATRIC" id="fig|913242.3.peg.3940"/>
<proteinExistence type="inferred from homology"/>
<evidence type="ECO:0000256" key="7">
    <source>
        <dbReference type="ARBA" id="ARBA00023163"/>
    </source>
</evidence>
<dbReference type="Gene3D" id="1.10.150.20">
    <property type="entry name" value="5' to 3' exonuclease, C-terminal subdomain"/>
    <property type="match status" value="2"/>
</dbReference>
<dbReference type="InterPro" id="IPR010214">
    <property type="entry name" value="Tscrpt_termin_fac_NusA_C_rpt"/>
</dbReference>
<dbReference type="PANTHER" id="PTHR22648">
    <property type="entry name" value="TRANSCRIPTION TERMINATION FACTOR NUSA"/>
    <property type="match status" value="1"/>
</dbReference>
<evidence type="ECO:0000256" key="1">
    <source>
        <dbReference type="ARBA" id="ARBA00022472"/>
    </source>
</evidence>
<dbReference type="InterPro" id="IPR010995">
    <property type="entry name" value="DNA_repair_Rad51/TF_NusA_a-hlx"/>
</dbReference>
<keyword evidence="6 8" id="KW-0805">Transcription regulation</keyword>
<accession>G5Q873</accession>
<dbReference type="InterPro" id="IPR015946">
    <property type="entry name" value="KH_dom-like_a/b"/>
</dbReference>
<name>G5Q873_SALMO</name>
<dbReference type="InterPro" id="IPR003029">
    <property type="entry name" value="S1_domain"/>
</dbReference>
<dbReference type="InterPro" id="IPR036555">
    <property type="entry name" value="NusA_N_sf"/>
</dbReference>
<dbReference type="GO" id="GO:0003723">
    <property type="term" value="F:RNA binding"/>
    <property type="evidence" value="ECO:0007669"/>
    <property type="project" value="UniProtKB-UniRule"/>
</dbReference>
<evidence type="ECO:0000256" key="3">
    <source>
        <dbReference type="ARBA" id="ARBA00022737"/>
    </source>
</evidence>
<dbReference type="NCBIfam" id="TIGR01953">
    <property type="entry name" value="NusA"/>
    <property type="match status" value="1"/>
</dbReference>
<protein>
    <recommendedName>
        <fullName evidence="8">Transcription termination/antitermination protein NusA</fullName>
    </recommendedName>
</protein>
<comment type="caution">
    <text evidence="10">The sequence shown here is derived from an EMBL/GenBank/DDBJ whole genome shotgun (WGS) entry which is preliminary data.</text>
</comment>
<keyword evidence="5 8" id="KW-0694">RNA-binding</keyword>
<dbReference type="InterPro" id="IPR009019">
    <property type="entry name" value="KH_sf_prok-type"/>
</dbReference>
<dbReference type="SMART" id="SM00316">
    <property type="entry name" value="S1"/>
    <property type="match status" value="1"/>
</dbReference>
<dbReference type="Gene3D" id="3.30.300.20">
    <property type="match status" value="2"/>
</dbReference>
<keyword evidence="1 8" id="KW-0806">Transcription termination</keyword>
<dbReference type="SUPFAM" id="SSF69705">
    <property type="entry name" value="Transcription factor NusA, N-terminal domain"/>
    <property type="match status" value="1"/>
</dbReference>